<feature type="domain" description="Bacteriophage Mu Gp45 N-terminal" evidence="2">
    <location>
        <begin position="18"/>
        <end position="78"/>
    </location>
</feature>
<organism evidence="3 4">
    <name type="scientific">Acetobacter fabarum</name>
    <dbReference type="NCBI Taxonomy" id="483199"/>
    <lineage>
        <taxon>Bacteria</taxon>
        <taxon>Pseudomonadati</taxon>
        <taxon>Pseudomonadota</taxon>
        <taxon>Alphaproteobacteria</taxon>
        <taxon>Acetobacterales</taxon>
        <taxon>Acetobacteraceae</taxon>
        <taxon>Acetobacter</taxon>
    </lineage>
</organism>
<dbReference type="InterPro" id="IPR053861">
    <property type="entry name" value="Phage_Mu_Gp45_N"/>
</dbReference>
<dbReference type="OrthoDB" id="7364815at2"/>
<keyword evidence="4" id="KW-1185">Reference proteome</keyword>
<proteinExistence type="predicted"/>
<evidence type="ECO:0000313" key="3">
    <source>
        <dbReference type="EMBL" id="PAK77835.1"/>
    </source>
</evidence>
<accession>A0A269XX50</accession>
<feature type="region of interest" description="Disordered" evidence="1">
    <location>
        <begin position="138"/>
        <end position="158"/>
    </location>
</feature>
<dbReference type="EMBL" id="NCXK01000011">
    <property type="protein sequence ID" value="PAK77835.1"/>
    <property type="molecule type" value="Genomic_DNA"/>
</dbReference>
<name>A0A269XX50_9PROT</name>
<dbReference type="RefSeq" id="WP_095349949.1">
    <property type="nucleotide sequence ID" value="NZ_NCXK01000011.1"/>
</dbReference>
<evidence type="ECO:0000256" key="1">
    <source>
        <dbReference type="SAM" id="MobiDB-lite"/>
    </source>
</evidence>
<dbReference type="Pfam" id="PF18946">
    <property type="entry name" value="Apex"/>
    <property type="match status" value="1"/>
</dbReference>
<gene>
    <name evidence="3" type="ORF">B8X00_09155</name>
</gene>
<comment type="caution">
    <text evidence="3">The sequence shown here is derived from an EMBL/GenBank/DDBJ whole genome shotgun (WGS) entry which is preliminary data.</text>
</comment>
<dbReference type="Proteomes" id="UP000216151">
    <property type="component" value="Unassembled WGS sequence"/>
</dbReference>
<reference evidence="3 4" key="1">
    <citation type="submission" date="2017-04" db="EMBL/GenBank/DDBJ databases">
        <title>Kefir bacterial isolates.</title>
        <authorList>
            <person name="Kim Y."/>
            <person name="Blasche S."/>
            <person name="Patil K.R."/>
        </authorList>
    </citation>
    <scope>NUCLEOTIDE SEQUENCE [LARGE SCALE GENOMIC DNA]</scope>
    <source>
        <strain evidence="3 4">KR</strain>
    </source>
</reference>
<protein>
    <recommendedName>
        <fullName evidence="2">Bacteriophage Mu Gp45 N-terminal domain-containing protein</fullName>
    </recommendedName>
</protein>
<dbReference type="InterPro" id="IPR044033">
    <property type="entry name" value="GpV-like_apex"/>
</dbReference>
<sequence length="158" mass="16606">MHRIYRRLFGRGRTTLPTKDGGVVQTVQVRLSPQELMDDRPVILAYGLISSPPVGADVLVVCGSGDRSDSVVIAHDHQQYRYKGAQPGEAGLHNGVCGSTILLKANGDVYIKPASGKVVVEGGTITADDFITTSGVKLSDHTHGGVQKGGDKTTGPQG</sequence>
<dbReference type="Pfam" id="PF06890">
    <property type="entry name" value="Phage_Mu_Gp45"/>
    <property type="match status" value="1"/>
</dbReference>
<evidence type="ECO:0000259" key="2">
    <source>
        <dbReference type="Pfam" id="PF06890"/>
    </source>
</evidence>
<evidence type="ECO:0000313" key="4">
    <source>
        <dbReference type="Proteomes" id="UP000216151"/>
    </source>
</evidence>
<dbReference type="AlphaFoldDB" id="A0A269XX50"/>